<comment type="cofactor">
    <cofactor evidence="1">
        <name>Mg(2+)</name>
        <dbReference type="ChEBI" id="CHEBI:18420"/>
    </cofactor>
</comment>
<dbReference type="Proteomes" id="UP001151699">
    <property type="component" value="Chromosome B"/>
</dbReference>
<evidence type="ECO:0000256" key="3">
    <source>
        <dbReference type="ARBA" id="ARBA00006432"/>
    </source>
</evidence>
<keyword evidence="13" id="KW-0599">Photoprotein</keyword>
<dbReference type="EC" id="1.13.12.7" evidence="4"/>
<keyword evidence="12" id="KW-0455">Luminescence</keyword>
<evidence type="ECO:0000256" key="8">
    <source>
        <dbReference type="ARBA" id="ARBA00022842"/>
    </source>
</evidence>
<evidence type="ECO:0000313" key="17">
    <source>
        <dbReference type="EMBL" id="KAJ6641840.1"/>
    </source>
</evidence>
<dbReference type="Gene3D" id="2.30.38.10">
    <property type="entry name" value="Luciferase, Domain 3"/>
    <property type="match status" value="2"/>
</dbReference>
<comment type="catalytic activity">
    <reaction evidence="14">
        <text>firefly D-luciferin + ATP + O2 = firefly oxyluciferin + hnu + AMP + CO2 + diphosphate</text>
        <dbReference type="Rhea" id="RHEA:10732"/>
        <dbReference type="ChEBI" id="CHEBI:15379"/>
        <dbReference type="ChEBI" id="CHEBI:16526"/>
        <dbReference type="ChEBI" id="CHEBI:16792"/>
        <dbReference type="ChEBI" id="CHEBI:30212"/>
        <dbReference type="ChEBI" id="CHEBI:30616"/>
        <dbReference type="ChEBI" id="CHEBI:33019"/>
        <dbReference type="ChEBI" id="CHEBI:58038"/>
        <dbReference type="ChEBI" id="CHEBI:456215"/>
        <dbReference type="EC" id="1.13.12.7"/>
    </reaction>
</comment>
<evidence type="ECO:0000256" key="9">
    <source>
        <dbReference type="ARBA" id="ARBA00023002"/>
    </source>
</evidence>
<dbReference type="OrthoDB" id="10253869at2759"/>
<keyword evidence="10" id="KW-0503">Monooxygenase</keyword>
<evidence type="ECO:0000256" key="11">
    <source>
        <dbReference type="ARBA" id="ARBA00023140"/>
    </source>
</evidence>
<dbReference type="Gene3D" id="3.40.50.980">
    <property type="match status" value="4"/>
</dbReference>
<dbReference type="SUPFAM" id="SSF56801">
    <property type="entry name" value="Acetyl-CoA synthetase-like"/>
    <property type="match status" value="2"/>
</dbReference>
<keyword evidence="11" id="KW-0576">Peroxisome</keyword>
<evidence type="ECO:0000259" key="16">
    <source>
        <dbReference type="Pfam" id="PF13193"/>
    </source>
</evidence>
<dbReference type="PANTHER" id="PTHR24096:SF423">
    <property type="entry name" value="GM05240P"/>
    <property type="match status" value="1"/>
</dbReference>
<accession>A0A9Q0N1G2</accession>
<dbReference type="GO" id="GO:0005777">
    <property type="term" value="C:peroxisome"/>
    <property type="evidence" value="ECO:0007669"/>
    <property type="project" value="UniProtKB-SubCell"/>
</dbReference>
<evidence type="ECO:0000256" key="2">
    <source>
        <dbReference type="ARBA" id="ARBA00004275"/>
    </source>
</evidence>
<comment type="caution">
    <text evidence="17">The sequence shown here is derived from an EMBL/GenBank/DDBJ whole genome shotgun (WGS) entry which is preliminary data.</text>
</comment>
<comment type="similarity">
    <text evidence="3">Belongs to the ATP-dependent AMP-binding enzyme family.</text>
</comment>
<evidence type="ECO:0000256" key="5">
    <source>
        <dbReference type="ARBA" id="ARBA00019043"/>
    </source>
</evidence>
<dbReference type="PROSITE" id="PS00455">
    <property type="entry name" value="AMP_BINDING"/>
    <property type="match status" value="2"/>
</dbReference>
<evidence type="ECO:0000256" key="13">
    <source>
        <dbReference type="ARBA" id="ARBA00023262"/>
    </source>
</evidence>
<evidence type="ECO:0000313" key="18">
    <source>
        <dbReference type="Proteomes" id="UP001151699"/>
    </source>
</evidence>
<dbReference type="GO" id="GO:0004497">
    <property type="term" value="F:monooxygenase activity"/>
    <property type="evidence" value="ECO:0007669"/>
    <property type="project" value="UniProtKB-KW"/>
</dbReference>
<evidence type="ECO:0000256" key="14">
    <source>
        <dbReference type="ARBA" id="ARBA00048497"/>
    </source>
</evidence>
<keyword evidence="18" id="KW-1185">Reference proteome</keyword>
<feature type="domain" description="AMP-dependent synthetase/ligase" evidence="15">
    <location>
        <begin position="26"/>
        <end position="398"/>
    </location>
</feature>
<evidence type="ECO:0000256" key="1">
    <source>
        <dbReference type="ARBA" id="ARBA00001946"/>
    </source>
</evidence>
<dbReference type="GO" id="GO:0016405">
    <property type="term" value="F:CoA-ligase activity"/>
    <property type="evidence" value="ECO:0007669"/>
    <property type="project" value="TreeGrafter"/>
</dbReference>
<dbReference type="FunFam" id="3.30.300.30:FF:000007">
    <property type="entry name" value="4-coumarate--CoA ligase 2"/>
    <property type="match status" value="2"/>
</dbReference>
<dbReference type="AlphaFoldDB" id="A0A9Q0N1G2"/>
<dbReference type="EMBL" id="WJQU01000002">
    <property type="protein sequence ID" value="KAJ6641840.1"/>
    <property type="molecule type" value="Genomic_DNA"/>
</dbReference>
<dbReference type="Pfam" id="PF13193">
    <property type="entry name" value="AMP-binding_C"/>
    <property type="match status" value="2"/>
</dbReference>
<dbReference type="InterPro" id="IPR020845">
    <property type="entry name" value="AMP-binding_CS"/>
</dbReference>
<feature type="domain" description="AMP-dependent synthetase/ligase" evidence="15">
    <location>
        <begin position="574"/>
        <end position="946"/>
    </location>
</feature>
<dbReference type="InterPro" id="IPR045851">
    <property type="entry name" value="AMP-bd_C_sf"/>
</dbReference>
<dbReference type="GO" id="GO:0005524">
    <property type="term" value="F:ATP binding"/>
    <property type="evidence" value="ECO:0007669"/>
    <property type="project" value="UniProtKB-KW"/>
</dbReference>
<evidence type="ECO:0000256" key="12">
    <source>
        <dbReference type="ARBA" id="ARBA00023223"/>
    </source>
</evidence>
<dbReference type="GO" id="GO:0008218">
    <property type="term" value="P:bioluminescence"/>
    <property type="evidence" value="ECO:0007669"/>
    <property type="project" value="UniProtKB-KW"/>
</dbReference>
<reference evidence="17" key="1">
    <citation type="submission" date="2022-07" db="EMBL/GenBank/DDBJ databases">
        <authorList>
            <person name="Trinca V."/>
            <person name="Uliana J.V.C."/>
            <person name="Torres T.T."/>
            <person name="Ward R.J."/>
            <person name="Monesi N."/>
        </authorList>
    </citation>
    <scope>NUCLEOTIDE SEQUENCE</scope>
    <source>
        <strain evidence="17">HSMRA1968</strain>
        <tissue evidence="17">Whole embryos</tissue>
    </source>
</reference>
<keyword evidence="9" id="KW-0560">Oxidoreductase</keyword>
<feature type="domain" description="AMP-binding enzyme C-terminal" evidence="16">
    <location>
        <begin position="449"/>
        <end position="525"/>
    </location>
</feature>
<keyword evidence="8" id="KW-0460">Magnesium</keyword>
<proteinExistence type="inferred from homology"/>
<sequence>MNILYGGNYERRFEHKSMGDFIVSSLRRNGDRKALINGTTGLTWTSREFLDQLKRYSRMLFGLGIRRNSVVGIVSENRHEVAAIMFASLCISAVPSPINFTYTKRELKHSLDLSQPKYLFVSSSTLANVQGVIKNLPYVEKVILFDEVPSNNECFISLNELLSKYEDTTFDLETHVQQPVNIREQTSMIFLSSGTTGYSKGVEKSCENLIVCFEQYAHEIMNLSELPYDINTLVIGPWFHVMGFTNLFILLFSDRFSCVFLPKFEPHLFLKTIESYKIASIPIPPPIVVLLAKSPLVNDYDISSLKYIFTGAAPLSYDIEEQIEKRYKGQIKLLRGYGLSEAIITVYTIDVKNPPPGSVGRLLKGCYGKVIDESGCAVGPNIVGEICHKGALVMKGYYKNPKATAESIDREGWFRTGDLGYYDEELNFFIVDRLKELIKYKGFQVAPAELEGLLLSNPKIKDAGVIGIPDEVAGELPMAFVVKQANVEITEDEVKDFVVERISKTKWLRGGVRFVDEIPKNPSGKILRRHLREFYKNTKPKFEQMIFENNIISAGKYPEPECCSLGDLIVKHLRRRANEVILINGVSGNKWLGSDVLEYSVHIGQSLHQAGVKENDVVSILSDNRLEFIGIAFGTTFLNAKLAPINFNYTKNELRHSLNLTKPKIVFTTSVAVESILELMPELTYIQQVVLLDDRPKMFPDKAISWKHFLDICRSTDFVIDKFTSRPINMRIQTSIIFLSSGTTGIAKGCEITQYNMAVTIYPLEKALRFLRQFTKTVVNLNISPWFHVMGHVHIFSNLLSESFVCVFLPKFDSNHFLQAIETYKVNATSVPPPVMVFLSKSPVLDKFDLTSLRMISCGGAPLKHQTEGLIKQRFKVPFTIFQGYGLTETTAGIIRSVYGKETPGSTGMVEEGISVKVIDERGNALGPNKVGEICAKGNRIMKGYLNDAKATNETIDVDGWLHTGDLGYYNEDFQFFIVDRVKELIKYKGFQVAPAELEGLLLTNPKCKDCGVIGIPDDVSGELPFAFVVKQDDVELTENEVQEFVRKNTSNAKWLRGGVQFIDEIPKNPSETGISDR</sequence>
<gene>
    <name evidence="17" type="primary">LUCI_8</name>
    <name evidence="17" type="ORF">Bhyg_06785</name>
</gene>
<keyword evidence="7" id="KW-0067">ATP-binding</keyword>
<dbReference type="PANTHER" id="PTHR24096">
    <property type="entry name" value="LONG-CHAIN-FATTY-ACID--COA LIGASE"/>
    <property type="match status" value="1"/>
</dbReference>
<evidence type="ECO:0000256" key="4">
    <source>
        <dbReference type="ARBA" id="ARBA00012532"/>
    </source>
</evidence>
<evidence type="ECO:0000256" key="10">
    <source>
        <dbReference type="ARBA" id="ARBA00023033"/>
    </source>
</evidence>
<dbReference type="Gene3D" id="3.30.300.30">
    <property type="match status" value="2"/>
</dbReference>
<keyword evidence="6" id="KW-0547">Nucleotide-binding</keyword>
<evidence type="ECO:0000259" key="15">
    <source>
        <dbReference type="Pfam" id="PF00501"/>
    </source>
</evidence>
<evidence type="ECO:0000256" key="7">
    <source>
        <dbReference type="ARBA" id="ARBA00022840"/>
    </source>
</evidence>
<organism evidence="17 18">
    <name type="scientific">Pseudolycoriella hygida</name>
    <dbReference type="NCBI Taxonomy" id="35572"/>
    <lineage>
        <taxon>Eukaryota</taxon>
        <taxon>Metazoa</taxon>
        <taxon>Ecdysozoa</taxon>
        <taxon>Arthropoda</taxon>
        <taxon>Hexapoda</taxon>
        <taxon>Insecta</taxon>
        <taxon>Pterygota</taxon>
        <taxon>Neoptera</taxon>
        <taxon>Endopterygota</taxon>
        <taxon>Diptera</taxon>
        <taxon>Nematocera</taxon>
        <taxon>Sciaroidea</taxon>
        <taxon>Sciaridae</taxon>
        <taxon>Pseudolycoriella</taxon>
    </lineage>
</organism>
<dbReference type="InterPro" id="IPR000873">
    <property type="entry name" value="AMP-dep_synth/lig_dom"/>
</dbReference>
<comment type="subcellular location">
    <subcellularLocation>
        <location evidence="2">Peroxisome</location>
    </subcellularLocation>
</comment>
<dbReference type="FunFam" id="3.40.50.12780:FF:000003">
    <property type="entry name" value="Long-chain-fatty-acid--CoA ligase FadD"/>
    <property type="match status" value="2"/>
</dbReference>
<protein>
    <recommendedName>
        <fullName evidence="5">Luciferin 4-monooxygenase</fullName>
        <ecNumber evidence="4">1.13.12.7</ecNumber>
    </recommendedName>
</protein>
<dbReference type="InterPro" id="IPR025110">
    <property type="entry name" value="AMP-bd_C"/>
</dbReference>
<dbReference type="Pfam" id="PF00501">
    <property type="entry name" value="AMP-binding"/>
    <property type="match status" value="2"/>
</dbReference>
<evidence type="ECO:0000256" key="6">
    <source>
        <dbReference type="ARBA" id="ARBA00022741"/>
    </source>
</evidence>
<name>A0A9Q0N1G2_9DIPT</name>
<feature type="domain" description="AMP-binding enzyme C-terminal" evidence="16">
    <location>
        <begin position="997"/>
        <end position="1071"/>
    </location>
</feature>